<dbReference type="PANTHER" id="PTHR46889:SF4">
    <property type="entry name" value="TRANSPOSASE INSO FOR INSERTION SEQUENCE ELEMENT IS911B-RELATED"/>
    <property type="match status" value="1"/>
</dbReference>
<reference evidence="2 3" key="1">
    <citation type="submission" date="2020-08" db="EMBL/GenBank/DDBJ databases">
        <title>Genomic Encyclopedia of Type Strains, Phase IV (KMG-IV): sequencing the most valuable type-strain genomes for metagenomic binning, comparative biology and taxonomic classification.</title>
        <authorList>
            <person name="Goeker M."/>
        </authorList>
    </citation>
    <scope>NUCLEOTIDE SEQUENCE [LARGE SCALE GENOMIC DNA]</scope>
    <source>
        <strain evidence="2 3">DSM 102235</strain>
    </source>
</reference>
<proteinExistence type="predicted"/>
<evidence type="ECO:0000259" key="1">
    <source>
        <dbReference type="Pfam" id="PF00665"/>
    </source>
</evidence>
<evidence type="ECO:0000313" key="3">
    <source>
        <dbReference type="Proteomes" id="UP000541426"/>
    </source>
</evidence>
<organism evidence="2 3">
    <name type="scientific">Sagittula marina</name>
    <dbReference type="NCBI Taxonomy" id="943940"/>
    <lineage>
        <taxon>Bacteria</taxon>
        <taxon>Pseudomonadati</taxon>
        <taxon>Pseudomonadota</taxon>
        <taxon>Alphaproteobacteria</taxon>
        <taxon>Rhodobacterales</taxon>
        <taxon>Roseobacteraceae</taxon>
        <taxon>Sagittula</taxon>
    </lineage>
</organism>
<dbReference type="RefSeq" id="WP_343055983.1">
    <property type="nucleotide sequence ID" value="NZ_BAABBZ010000011.1"/>
</dbReference>
<dbReference type="SUPFAM" id="SSF53098">
    <property type="entry name" value="Ribonuclease H-like"/>
    <property type="match status" value="1"/>
</dbReference>
<sequence length="151" mass="17185">MQLHELPLRAHCGPSPTKNAARCTVGRLMKDIGIEGVIRGKKPRMTFPDKALSCPLDRVERQFHAPSPNVLWLSDFTYAATWQSFVYVAFFIDVFARRIVGCAQAAQPMQALFLMLWNRQVINVGQRKTNWCITQTADRKADSTGRRNTFD</sequence>
<keyword evidence="3" id="KW-1185">Reference proteome</keyword>
<dbReference type="InterPro" id="IPR050900">
    <property type="entry name" value="Transposase_IS3/IS150/IS904"/>
</dbReference>
<protein>
    <submittedName>
        <fullName evidence="2">Transposase InsO family protein</fullName>
    </submittedName>
</protein>
<dbReference type="GO" id="GO:0015074">
    <property type="term" value="P:DNA integration"/>
    <property type="evidence" value="ECO:0007669"/>
    <property type="project" value="InterPro"/>
</dbReference>
<evidence type="ECO:0000313" key="2">
    <source>
        <dbReference type="EMBL" id="MBB3987327.1"/>
    </source>
</evidence>
<name>A0A7W6DUU6_9RHOB</name>
<dbReference type="InterPro" id="IPR012337">
    <property type="entry name" value="RNaseH-like_sf"/>
</dbReference>
<dbReference type="Pfam" id="PF00665">
    <property type="entry name" value="rve"/>
    <property type="match status" value="1"/>
</dbReference>
<dbReference type="InterPro" id="IPR001584">
    <property type="entry name" value="Integrase_cat-core"/>
</dbReference>
<dbReference type="EMBL" id="JACIEJ010000010">
    <property type="protein sequence ID" value="MBB3987327.1"/>
    <property type="molecule type" value="Genomic_DNA"/>
</dbReference>
<dbReference type="PANTHER" id="PTHR46889">
    <property type="entry name" value="TRANSPOSASE INSF FOR INSERTION SEQUENCE IS3B-RELATED"/>
    <property type="match status" value="1"/>
</dbReference>
<gene>
    <name evidence="2" type="ORF">GGQ68_003674</name>
</gene>
<accession>A0A7W6DUU6</accession>
<comment type="caution">
    <text evidence="2">The sequence shown here is derived from an EMBL/GenBank/DDBJ whole genome shotgun (WGS) entry which is preliminary data.</text>
</comment>
<dbReference type="Proteomes" id="UP000541426">
    <property type="component" value="Unassembled WGS sequence"/>
</dbReference>
<feature type="domain" description="Integrase catalytic" evidence="1">
    <location>
        <begin position="66"/>
        <end position="127"/>
    </location>
</feature>
<dbReference type="AlphaFoldDB" id="A0A7W6DUU6"/>